<evidence type="ECO:0000256" key="3">
    <source>
        <dbReference type="ARBA" id="ARBA00022457"/>
    </source>
</evidence>
<evidence type="ECO:0000256" key="11">
    <source>
        <dbReference type="ARBA" id="ARBA00036904"/>
    </source>
</evidence>
<dbReference type="PRINTS" id="PR00502">
    <property type="entry name" value="NUDIXFAMILY"/>
</dbReference>
<dbReference type="PROSITE" id="PS51462">
    <property type="entry name" value="NUDIX"/>
    <property type="match status" value="1"/>
</dbReference>
<dbReference type="InterPro" id="IPR020476">
    <property type="entry name" value="Nudix_hydrolase"/>
</dbReference>
<reference evidence="18" key="1">
    <citation type="submission" date="2021-01" db="EMBL/GenBank/DDBJ databases">
        <title>Modified the classification status of verrucomicrobia.</title>
        <authorList>
            <person name="Feng X."/>
        </authorList>
    </citation>
    <scope>NUCLEOTIDE SEQUENCE</scope>
    <source>
        <strain evidence="18">KCTC 22041</strain>
    </source>
</reference>
<organism evidence="18 19">
    <name type="scientific">Luteolibacter pohnpeiensis</name>
    <dbReference type="NCBI Taxonomy" id="454153"/>
    <lineage>
        <taxon>Bacteria</taxon>
        <taxon>Pseudomonadati</taxon>
        <taxon>Verrucomicrobiota</taxon>
        <taxon>Verrucomicrobiia</taxon>
        <taxon>Verrucomicrobiales</taxon>
        <taxon>Verrucomicrobiaceae</taxon>
        <taxon>Luteolibacter</taxon>
    </lineage>
</organism>
<comment type="similarity">
    <text evidence="2">Belongs to the Nudix hydrolase family.</text>
</comment>
<dbReference type="GO" id="GO:0006281">
    <property type="term" value="P:DNA repair"/>
    <property type="evidence" value="ECO:0007669"/>
    <property type="project" value="UniProtKB-KW"/>
</dbReference>
<dbReference type="PANTHER" id="PTHR47707">
    <property type="entry name" value="8-OXO-DGTP DIPHOSPHATASE"/>
    <property type="match status" value="1"/>
</dbReference>
<evidence type="ECO:0000256" key="1">
    <source>
        <dbReference type="ARBA" id="ARBA00001946"/>
    </source>
</evidence>
<evidence type="ECO:0000256" key="12">
    <source>
        <dbReference type="ARBA" id="ARBA00038905"/>
    </source>
</evidence>
<dbReference type="Gene3D" id="3.90.79.10">
    <property type="entry name" value="Nucleoside Triphosphate Pyrophosphohydrolase"/>
    <property type="match status" value="1"/>
</dbReference>
<evidence type="ECO:0000313" key="19">
    <source>
        <dbReference type="Proteomes" id="UP000603141"/>
    </source>
</evidence>
<keyword evidence="3" id="KW-0515">Mutator protein</keyword>
<dbReference type="AlphaFoldDB" id="A0A934S4V3"/>
<name>A0A934S4V3_9BACT</name>
<comment type="catalytic activity">
    <reaction evidence="11">
        <text>8-oxo-GTP + H2O = 8-oxo-GMP + diphosphate + H(+)</text>
        <dbReference type="Rhea" id="RHEA:67616"/>
        <dbReference type="ChEBI" id="CHEBI:15377"/>
        <dbReference type="ChEBI" id="CHEBI:15378"/>
        <dbReference type="ChEBI" id="CHEBI:33019"/>
        <dbReference type="ChEBI" id="CHEBI:143553"/>
        <dbReference type="ChEBI" id="CHEBI:145694"/>
    </reaction>
</comment>
<evidence type="ECO:0000313" key="18">
    <source>
        <dbReference type="EMBL" id="MBK1881265.1"/>
    </source>
</evidence>
<keyword evidence="19" id="KW-1185">Reference proteome</keyword>
<dbReference type="Pfam" id="PF00293">
    <property type="entry name" value="NUDIX"/>
    <property type="match status" value="1"/>
</dbReference>
<keyword evidence="6" id="KW-0227">DNA damage</keyword>
<evidence type="ECO:0000256" key="9">
    <source>
        <dbReference type="ARBA" id="ARBA00023204"/>
    </source>
</evidence>
<evidence type="ECO:0000256" key="7">
    <source>
        <dbReference type="ARBA" id="ARBA00022801"/>
    </source>
</evidence>
<evidence type="ECO:0000256" key="13">
    <source>
        <dbReference type="ARBA" id="ARBA00040794"/>
    </source>
</evidence>
<evidence type="ECO:0000256" key="4">
    <source>
        <dbReference type="ARBA" id="ARBA00022705"/>
    </source>
</evidence>
<proteinExistence type="inferred from homology"/>
<evidence type="ECO:0000256" key="2">
    <source>
        <dbReference type="ARBA" id="ARBA00005582"/>
    </source>
</evidence>
<evidence type="ECO:0000256" key="5">
    <source>
        <dbReference type="ARBA" id="ARBA00022723"/>
    </source>
</evidence>
<evidence type="ECO:0000256" key="15">
    <source>
        <dbReference type="ARBA" id="ARBA00041979"/>
    </source>
</evidence>
<dbReference type="GO" id="GO:0044716">
    <property type="term" value="F:8-oxo-GDP phosphatase activity"/>
    <property type="evidence" value="ECO:0007669"/>
    <property type="project" value="TreeGrafter"/>
</dbReference>
<comment type="caution">
    <text evidence="18">The sequence shown here is derived from an EMBL/GenBank/DDBJ whole genome shotgun (WGS) entry which is preliminary data.</text>
</comment>
<evidence type="ECO:0000259" key="17">
    <source>
        <dbReference type="PROSITE" id="PS51462"/>
    </source>
</evidence>
<keyword evidence="8" id="KW-0460">Magnesium</keyword>
<evidence type="ECO:0000256" key="14">
    <source>
        <dbReference type="ARBA" id="ARBA00041592"/>
    </source>
</evidence>
<dbReference type="CDD" id="cd03425">
    <property type="entry name" value="NUDIX_MutT_NudA_like"/>
    <property type="match status" value="1"/>
</dbReference>
<dbReference type="EC" id="3.6.1.55" evidence="12"/>
<evidence type="ECO:0000256" key="16">
    <source>
        <dbReference type="ARBA" id="ARBA00042798"/>
    </source>
</evidence>
<keyword evidence="7" id="KW-0378">Hydrolase</keyword>
<dbReference type="SUPFAM" id="SSF55811">
    <property type="entry name" value="Nudix"/>
    <property type="match status" value="1"/>
</dbReference>
<sequence length="129" mass="14462">MLEVVCGLMLDADGRVLACRRAPGRSMGGFWEFPGGKIEIGEAPEQALRRELMEELAVDVKVGEPLEPVVWEGDTTRIRLSPFLCRISGGTLVPIEHDEIRWCAWTELADLEWAPADRPIVNEFITRNS</sequence>
<dbReference type="GO" id="GO:0046872">
    <property type="term" value="F:metal ion binding"/>
    <property type="evidence" value="ECO:0007669"/>
    <property type="project" value="UniProtKB-KW"/>
</dbReference>
<keyword evidence="4" id="KW-0235">DNA replication</keyword>
<dbReference type="EMBL" id="JAENIJ010000003">
    <property type="protein sequence ID" value="MBK1881265.1"/>
    <property type="molecule type" value="Genomic_DNA"/>
</dbReference>
<evidence type="ECO:0000256" key="8">
    <source>
        <dbReference type="ARBA" id="ARBA00022842"/>
    </source>
</evidence>
<keyword evidence="5" id="KW-0479">Metal-binding</keyword>
<accession>A0A934S4V3</accession>
<comment type="cofactor">
    <cofactor evidence="1">
        <name>Mg(2+)</name>
        <dbReference type="ChEBI" id="CHEBI:18420"/>
    </cofactor>
</comment>
<feature type="domain" description="Nudix hydrolase" evidence="17">
    <location>
        <begin position="1"/>
        <end position="126"/>
    </location>
</feature>
<dbReference type="GO" id="GO:0006260">
    <property type="term" value="P:DNA replication"/>
    <property type="evidence" value="ECO:0007669"/>
    <property type="project" value="UniProtKB-KW"/>
</dbReference>
<dbReference type="InterPro" id="IPR015797">
    <property type="entry name" value="NUDIX_hydrolase-like_dom_sf"/>
</dbReference>
<evidence type="ECO:0000256" key="6">
    <source>
        <dbReference type="ARBA" id="ARBA00022763"/>
    </source>
</evidence>
<evidence type="ECO:0000256" key="10">
    <source>
        <dbReference type="ARBA" id="ARBA00035861"/>
    </source>
</evidence>
<gene>
    <name evidence="18" type="ORF">JIN85_02495</name>
</gene>
<dbReference type="InterPro" id="IPR000086">
    <property type="entry name" value="NUDIX_hydrolase_dom"/>
</dbReference>
<dbReference type="InterPro" id="IPR047127">
    <property type="entry name" value="MutT-like"/>
</dbReference>
<keyword evidence="9" id="KW-0234">DNA repair</keyword>
<dbReference type="PANTHER" id="PTHR47707:SF1">
    <property type="entry name" value="NUDIX HYDROLASE FAMILY PROTEIN"/>
    <property type="match status" value="1"/>
</dbReference>
<dbReference type="GO" id="GO:0008413">
    <property type="term" value="F:8-oxo-7,8-dihydroguanosine triphosphate pyrophosphatase activity"/>
    <property type="evidence" value="ECO:0007669"/>
    <property type="project" value="TreeGrafter"/>
</dbReference>
<protein>
    <recommendedName>
        <fullName evidence="13">8-oxo-dGTP diphosphatase</fullName>
        <ecNumber evidence="12">3.6.1.55</ecNumber>
    </recommendedName>
    <alternativeName>
        <fullName evidence="16">7,8-dihydro-8-oxoguanine-triphosphatase</fullName>
    </alternativeName>
    <alternativeName>
        <fullName evidence="15">Mutator protein MutT</fullName>
    </alternativeName>
    <alternativeName>
        <fullName evidence="14">dGTP pyrophosphohydrolase</fullName>
    </alternativeName>
</protein>
<dbReference type="GO" id="GO:0035539">
    <property type="term" value="F:8-oxo-7,8-dihydrodeoxyguanosine triphosphate pyrophosphatase activity"/>
    <property type="evidence" value="ECO:0007669"/>
    <property type="project" value="UniProtKB-EC"/>
</dbReference>
<dbReference type="Proteomes" id="UP000603141">
    <property type="component" value="Unassembled WGS sequence"/>
</dbReference>
<dbReference type="GO" id="GO:0044715">
    <property type="term" value="F:8-oxo-dGDP phosphatase activity"/>
    <property type="evidence" value="ECO:0007669"/>
    <property type="project" value="TreeGrafter"/>
</dbReference>
<comment type="catalytic activity">
    <reaction evidence="10">
        <text>8-oxo-dGTP + H2O = 8-oxo-dGMP + diphosphate + H(+)</text>
        <dbReference type="Rhea" id="RHEA:31575"/>
        <dbReference type="ChEBI" id="CHEBI:15377"/>
        <dbReference type="ChEBI" id="CHEBI:15378"/>
        <dbReference type="ChEBI" id="CHEBI:33019"/>
        <dbReference type="ChEBI" id="CHEBI:63224"/>
        <dbReference type="ChEBI" id="CHEBI:77896"/>
        <dbReference type="EC" id="3.6.1.55"/>
    </reaction>
</comment>